<evidence type="ECO:0000313" key="1">
    <source>
        <dbReference type="EMBL" id="CAJ1806433.1"/>
    </source>
</evidence>
<gene>
    <name evidence="1" type="ORF">AYBTSS11_LOCUS778</name>
</gene>
<dbReference type="PANTHER" id="PTHR45662:SF10">
    <property type="entry name" value="PHOSPHOINOSITIDE PHOSPHATASE SAC8"/>
    <property type="match status" value="1"/>
</dbReference>
<proteinExistence type="predicted"/>
<keyword evidence="2" id="KW-1185">Reference proteome</keyword>
<organism evidence="1 2">
    <name type="scientific">Sphenostylis stenocarpa</name>
    <dbReference type="NCBI Taxonomy" id="92480"/>
    <lineage>
        <taxon>Eukaryota</taxon>
        <taxon>Viridiplantae</taxon>
        <taxon>Streptophyta</taxon>
        <taxon>Embryophyta</taxon>
        <taxon>Tracheophyta</taxon>
        <taxon>Spermatophyta</taxon>
        <taxon>Magnoliopsida</taxon>
        <taxon>eudicotyledons</taxon>
        <taxon>Gunneridae</taxon>
        <taxon>Pentapetalae</taxon>
        <taxon>rosids</taxon>
        <taxon>fabids</taxon>
        <taxon>Fabales</taxon>
        <taxon>Fabaceae</taxon>
        <taxon>Papilionoideae</taxon>
        <taxon>50 kb inversion clade</taxon>
        <taxon>NPAAA clade</taxon>
        <taxon>indigoferoid/millettioid clade</taxon>
        <taxon>Phaseoleae</taxon>
        <taxon>Sphenostylis</taxon>
    </lineage>
</organism>
<reference evidence="1" key="1">
    <citation type="submission" date="2023-10" db="EMBL/GenBank/DDBJ databases">
        <authorList>
            <person name="Domelevo Entfellner J.-B."/>
        </authorList>
    </citation>
    <scope>NUCLEOTIDE SEQUENCE</scope>
</reference>
<dbReference type="GO" id="GO:0005783">
    <property type="term" value="C:endoplasmic reticulum"/>
    <property type="evidence" value="ECO:0007669"/>
    <property type="project" value="TreeGrafter"/>
</dbReference>
<evidence type="ECO:0000313" key="2">
    <source>
        <dbReference type="Proteomes" id="UP001189624"/>
    </source>
</evidence>
<name>A0AA86V598_9FABA</name>
<dbReference type="PANTHER" id="PTHR45662">
    <property type="entry name" value="PHOSPHATIDYLINOSITIDE PHOSPHATASE SAC1"/>
    <property type="match status" value="1"/>
</dbReference>
<dbReference type="AlphaFoldDB" id="A0AA86V598"/>
<dbReference type="GO" id="GO:0043812">
    <property type="term" value="F:phosphatidylinositol-4-phosphate phosphatase activity"/>
    <property type="evidence" value="ECO:0007669"/>
    <property type="project" value="TreeGrafter"/>
</dbReference>
<evidence type="ECO:0008006" key="3">
    <source>
        <dbReference type="Google" id="ProtNLM"/>
    </source>
</evidence>
<sequence length="245" mass="28087">MDIESPSGSLERFKIYDELELLEFQDKFVIKSHQSPNQGFWINRLDGNINLLDDGGTFSGSPLKTSTIYGVVGTIRLIVDALDWMILTSNPFLIFLEDPCLVEMFVGLERNKSNPVCTSISEHRTYAVVITSRKEVGSFLGFPVYRLMSMRILACNDALRYSTAQEKKDETYFADPRFVWNKHLLEELIEFKMKHFVGLRSKLCSPLTGLKLPSSTAKAKRFKCYSNIIFKEMYTTSRYNVQKAS</sequence>
<accession>A0AA86V598</accession>
<dbReference type="GO" id="GO:0046856">
    <property type="term" value="P:phosphatidylinositol dephosphorylation"/>
    <property type="evidence" value="ECO:0007669"/>
    <property type="project" value="TreeGrafter"/>
</dbReference>
<protein>
    <recommendedName>
        <fullName evidence="3">SAC domain-containing protein</fullName>
    </recommendedName>
</protein>
<dbReference type="Proteomes" id="UP001189624">
    <property type="component" value="Chromosome 1"/>
</dbReference>
<dbReference type="Gramene" id="rna-AYBTSS11_LOCUS778">
    <property type="protein sequence ID" value="CAJ1806433.1"/>
    <property type="gene ID" value="gene-AYBTSS11_LOCUS778"/>
</dbReference>
<dbReference type="EMBL" id="OY731398">
    <property type="protein sequence ID" value="CAJ1806433.1"/>
    <property type="molecule type" value="Genomic_DNA"/>
</dbReference>